<dbReference type="InterPro" id="IPR017853">
    <property type="entry name" value="GH"/>
</dbReference>
<sequence>MKPHSLRFRQVHLDFHTSPAIPGIGSRFDKKRWQDCLREAAVDSITLFSKCHHGWSYHPTKVGRMHPGLSFDLLRAQYDACKEIGINVPVYLSAGLDNVMSHEHPEWRELDADGRVIGAPPLKAGFHKMDFLSPYLDYLCAQIEEAVRLFPDCDGIFLDIVSPFPGCSRWALDYMKAAGLDPRNEEDRKLCAEAAGRIYCEKTNAAARILRAGMPVFHNSGHIPRGRRDVIRYQSHLELESLPTGGWGYDHFPESASYVAQLGLPYLGMTGKFHTTWGEFGGLKHPNALKYECAAMLAFGARCSVGDQLHPDGDLDASTYEIIGNAYRDVRAKEAWCADAAPVAQIAILSSESEHPGTTRHNAPDTGATRVLLEEHHAFVMVDRESDWSSYDIVIFPDDIRLDEQLEKKTRAYLGAGGKLFLTGESGLRADGGGFALDIGAEWMGASEYSPEYILPRSDLRPDYVKTPFVVYARSQRIKPASGSGLGDIYEPYFNRTFEHFCSHQHAPGRREPSGFAAGSHKGNILYLAHAAFTGYRAHGQVVYRQFIGACLRLLLNGADLVKTNLPSTGRVTVTRQEAQNRNVVHLLYANTVGRGGALKLDGGNANIAGGNIEIIEDIVPLYNVELSLRMKEKPAKVTLEPQGEALPFDTEDGERIRVTVPRLECHQMVVFQQ</sequence>
<accession>A0A2U8DZZ0</accession>
<reference evidence="1 2" key="1">
    <citation type="journal article" date="2018" name="Syst. Appl. Microbiol.">
        <title>Ereboglobus luteus gen. nov. sp. nov. from cockroach guts, and new insights into the oxygen relationship of the genera Opitutus and Didymococcus (Verrucomicrobia: Opitutaceae).</title>
        <authorList>
            <person name="Tegtmeier D."/>
            <person name="Belitz A."/>
            <person name="Radek R."/>
            <person name="Heimerl T."/>
            <person name="Brune A."/>
        </authorList>
    </citation>
    <scope>NUCLEOTIDE SEQUENCE [LARGE SCALE GENOMIC DNA]</scope>
    <source>
        <strain evidence="1 2">Ho45</strain>
    </source>
</reference>
<dbReference type="Gene3D" id="3.20.20.80">
    <property type="entry name" value="Glycosidases"/>
    <property type="match status" value="1"/>
</dbReference>
<evidence type="ECO:0000313" key="2">
    <source>
        <dbReference type="Proteomes" id="UP000244896"/>
    </source>
</evidence>
<evidence type="ECO:0000313" key="1">
    <source>
        <dbReference type="EMBL" id="AWI08121.1"/>
    </source>
</evidence>
<dbReference type="Gene3D" id="3.40.50.880">
    <property type="match status" value="1"/>
</dbReference>
<dbReference type="Proteomes" id="UP000244896">
    <property type="component" value="Chromosome"/>
</dbReference>
<evidence type="ECO:0008006" key="3">
    <source>
        <dbReference type="Google" id="ProtNLM"/>
    </source>
</evidence>
<organism evidence="1 2">
    <name type="scientific">Ereboglobus luteus</name>
    <dbReference type="NCBI Taxonomy" id="1796921"/>
    <lineage>
        <taxon>Bacteria</taxon>
        <taxon>Pseudomonadati</taxon>
        <taxon>Verrucomicrobiota</taxon>
        <taxon>Opitutia</taxon>
        <taxon>Opitutales</taxon>
        <taxon>Opitutaceae</taxon>
        <taxon>Ereboglobus</taxon>
    </lineage>
</organism>
<dbReference type="RefSeq" id="WP_108823928.1">
    <property type="nucleotide sequence ID" value="NZ_CP023004.1"/>
</dbReference>
<name>A0A2U8DZZ0_9BACT</name>
<dbReference type="InterPro" id="IPR029062">
    <property type="entry name" value="Class_I_gatase-like"/>
</dbReference>
<dbReference type="SUPFAM" id="SSF51445">
    <property type="entry name" value="(Trans)glycosidases"/>
    <property type="match status" value="1"/>
</dbReference>
<proteinExistence type="predicted"/>
<dbReference type="EMBL" id="CP023004">
    <property type="protein sequence ID" value="AWI08121.1"/>
    <property type="molecule type" value="Genomic_DNA"/>
</dbReference>
<keyword evidence="2" id="KW-1185">Reference proteome</keyword>
<dbReference type="CDD" id="cd03143">
    <property type="entry name" value="A4_beta-galactosidase_middle_domain"/>
    <property type="match status" value="1"/>
</dbReference>
<protein>
    <recommendedName>
        <fullName evidence="3">Beta-galactosidase</fullName>
    </recommendedName>
</protein>
<dbReference type="InterPro" id="IPR028212">
    <property type="entry name" value="GHL6"/>
</dbReference>
<dbReference type="OrthoDB" id="9780891at2"/>
<dbReference type="Pfam" id="PF14871">
    <property type="entry name" value="GHL6"/>
    <property type="match status" value="1"/>
</dbReference>
<dbReference type="AlphaFoldDB" id="A0A2U8DZZ0"/>
<gene>
    <name evidence="1" type="ORF">CKA38_01575</name>
</gene>
<dbReference type="KEGG" id="elut:CKA38_01575"/>